<dbReference type="RefSeq" id="WP_316662902.1">
    <property type="nucleotide sequence ID" value="NZ_JAWHTF010000007.1"/>
</dbReference>
<dbReference type="InterPro" id="IPR009057">
    <property type="entry name" value="Homeodomain-like_sf"/>
</dbReference>
<keyword evidence="6" id="KW-1185">Reference proteome</keyword>
<name>A0ABU3U8T2_9FLAO</name>
<keyword evidence="1" id="KW-0805">Transcription regulation</keyword>
<dbReference type="EMBL" id="JAWHTF010000007">
    <property type="protein sequence ID" value="MDU8886803.1"/>
    <property type="molecule type" value="Genomic_DNA"/>
</dbReference>
<dbReference type="Proteomes" id="UP001268651">
    <property type="component" value="Unassembled WGS sequence"/>
</dbReference>
<dbReference type="Gene3D" id="1.10.10.60">
    <property type="entry name" value="Homeodomain-like"/>
    <property type="match status" value="1"/>
</dbReference>
<dbReference type="InterPro" id="IPR018060">
    <property type="entry name" value="HTH_AraC"/>
</dbReference>
<dbReference type="PANTHER" id="PTHR47894:SF4">
    <property type="entry name" value="HTH-TYPE TRANSCRIPTIONAL REGULATOR GADX"/>
    <property type="match status" value="1"/>
</dbReference>
<comment type="caution">
    <text evidence="5">The sequence shown here is derived from an EMBL/GenBank/DDBJ whole genome shotgun (WGS) entry which is preliminary data.</text>
</comment>
<sequence>MKYFDINNINAYVPAKSFEEFLHNIYMDQGIRQLDSQLIGQLGLYDMGEYGKYLMKLPDVLSIINESIKLESIINSNVQSKLLIKGVETFYHWKYINKFTNGRKASEEFCFFLVLNALKFAVGPVFQITSICIPGYHHEVLKENLPAGSYKLILTENHYAIGFPTQMLNVSQANHRSELERPILPNGSYRSKITHLFGGMEEGVMPSLELLAMQSDISTRGLSRHLANEGTNFRELLNIYLLNKALFYLEHTNHSIEVISELLGYHHVSNFIRAFKNATTVSPLIFRSQLSSSGGK</sequence>
<gene>
    <name evidence="5" type="ORF">RXV94_11580</name>
</gene>
<dbReference type="SMART" id="SM00342">
    <property type="entry name" value="HTH_ARAC"/>
    <property type="match status" value="1"/>
</dbReference>
<dbReference type="PANTHER" id="PTHR47894">
    <property type="entry name" value="HTH-TYPE TRANSCRIPTIONAL REGULATOR GADX"/>
    <property type="match status" value="1"/>
</dbReference>
<evidence type="ECO:0000256" key="1">
    <source>
        <dbReference type="ARBA" id="ARBA00023015"/>
    </source>
</evidence>
<evidence type="ECO:0000256" key="2">
    <source>
        <dbReference type="ARBA" id="ARBA00023125"/>
    </source>
</evidence>
<reference evidence="5 6" key="1">
    <citation type="submission" date="2023-10" db="EMBL/GenBank/DDBJ databases">
        <title>Marimonas sp. nov. isolated from tidal mud flat.</title>
        <authorList>
            <person name="Jaincy N.J."/>
            <person name="Srinivasan S."/>
            <person name="Lee S.-S."/>
        </authorList>
    </citation>
    <scope>NUCLEOTIDE SEQUENCE [LARGE SCALE GENOMIC DNA]</scope>
    <source>
        <strain evidence="5 6">MJ-SS3</strain>
    </source>
</reference>
<evidence type="ECO:0000313" key="5">
    <source>
        <dbReference type="EMBL" id="MDU8886803.1"/>
    </source>
</evidence>
<organism evidence="5 6">
    <name type="scientific">Gilvirhabdus luticola</name>
    <dbReference type="NCBI Taxonomy" id="3079858"/>
    <lineage>
        <taxon>Bacteria</taxon>
        <taxon>Pseudomonadati</taxon>
        <taxon>Bacteroidota</taxon>
        <taxon>Flavobacteriia</taxon>
        <taxon>Flavobacteriales</taxon>
        <taxon>Flavobacteriaceae</taxon>
        <taxon>Gilvirhabdus</taxon>
    </lineage>
</organism>
<proteinExistence type="predicted"/>
<feature type="domain" description="HTH araC/xylS-type" evidence="4">
    <location>
        <begin position="190"/>
        <end position="289"/>
    </location>
</feature>
<evidence type="ECO:0000256" key="3">
    <source>
        <dbReference type="ARBA" id="ARBA00023163"/>
    </source>
</evidence>
<accession>A0ABU3U8T2</accession>
<protein>
    <submittedName>
        <fullName evidence="5">AraC family transcriptional regulator</fullName>
    </submittedName>
</protein>
<dbReference type="PROSITE" id="PS01124">
    <property type="entry name" value="HTH_ARAC_FAMILY_2"/>
    <property type="match status" value="1"/>
</dbReference>
<dbReference type="SUPFAM" id="SSF46689">
    <property type="entry name" value="Homeodomain-like"/>
    <property type="match status" value="1"/>
</dbReference>
<evidence type="ECO:0000313" key="6">
    <source>
        <dbReference type="Proteomes" id="UP001268651"/>
    </source>
</evidence>
<evidence type="ECO:0000259" key="4">
    <source>
        <dbReference type="PROSITE" id="PS01124"/>
    </source>
</evidence>
<dbReference type="Pfam" id="PF12833">
    <property type="entry name" value="HTH_18"/>
    <property type="match status" value="1"/>
</dbReference>
<keyword evidence="2" id="KW-0238">DNA-binding</keyword>
<keyword evidence="3" id="KW-0804">Transcription</keyword>